<dbReference type="SUPFAM" id="SSF48452">
    <property type="entry name" value="TPR-like"/>
    <property type="match status" value="1"/>
</dbReference>
<dbReference type="STRING" id="1443941.A9J31_13475"/>
<evidence type="ECO:0008006" key="4">
    <source>
        <dbReference type="Google" id="ProtNLM"/>
    </source>
</evidence>
<gene>
    <name evidence="2" type="ORF">A9J31_13475</name>
</gene>
<feature type="chain" id="PRO_5008360778" description="Tetratricopeptide repeat protein" evidence="1">
    <location>
        <begin position="28"/>
        <end position="191"/>
    </location>
</feature>
<organism evidence="2 3">
    <name type="scientific">Acinetobacter gandensis</name>
    <dbReference type="NCBI Taxonomy" id="1443941"/>
    <lineage>
        <taxon>Bacteria</taxon>
        <taxon>Pseudomonadati</taxon>
        <taxon>Pseudomonadota</taxon>
        <taxon>Gammaproteobacteria</taxon>
        <taxon>Moraxellales</taxon>
        <taxon>Moraxellaceae</taxon>
        <taxon>Acinetobacter</taxon>
    </lineage>
</organism>
<proteinExistence type="predicted"/>
<dbReference type="Gene3D" id="1.25.40.10">
    <property type="entry name" value="Tetratricopeptide repeat domain"/>
    <property type="match status" value="1"/>
</dbReference>
<comment type="caution">
    <text evidence="2">The sequence shown here is derived from an EMBL/GenBank/DDBJ whole genome shotgun (WGS) entry which is preliminary data.</text>
</comment>
<accession>A0A1A7RDC7</accession>
<dbReference type="InterPro" id="IPR011990">
    <property type="entry name" value="TPR-like_helical_dom_sf"/>
</dbReference>
<dbReference type="RefSeq" id="WP_067762655.1">
    <property type="nucleotide sequence ID" value="NZ_JBLZYA010000014.1"/>
</dbReference>
<sequence length="191" mass="21279">MQINLRHSNAFLTLLFPSLLVMTLAGCQSLPQVEPDTKPANQPEKKADIHEPSGVIITPYDHPEIKRQRIIIPEQKTQVQKFDDGRDLPAFKKLIQNTQTAYTNGKWNEAEAAATQAQRLAPQSAETFLYLGMIANRKNQPANAEALALRGLSYAQSNAMKKQLWNVVLKAGQMQKKTSTISKAQNALKTL</sequence>
<dbReference type="Proteomes" id="UP000185753">
    <property type="component" value="Unassembled WGS sequence"/>
</dbReference>
<dbReference type="AlphaFoldDB" id="A0A1A7RDC7"/>
<protein>
    <recommendedName>
        <fullName evidence="4">Tetratricopeptide repeat protein</fullName>
    </recommendedName>
</protein>
<name>A0A1A7RDC7_9GAMM</name>
<keyword evidence="1" id="KW-0732">Signal</keyword>
<feature type="signal peptide" evidence="1">
    <location>
        <begin position="1"/>
        <end position="27"/>
    </location>
</feature>
<reference evidence="3" key="1">
    <citation type="submission" date="2016-06" db="EMBL/GenBank/DDBJ databases">
        <authorList>
            <person name="Radolfova-Krizova L."/>
            <person name="Nemec A."/>
        </authorList>
    </citation>
    <scope>NUCLEOTIDE SEQUENCE [LARGE SCALE GENOMIC DNA]</scope>
    <source>
        <strain evidence="3">ANC 4275</strain>
    </source>
</reference>
<evidence type="ECO:0000256" key="1">
    <source>
        <dbReference type="SAM" id="SignalP"/>
    </source>
</evidence>
<keyword evidence="3" id="KW-1185">Reference proteome</keyword>
<evidence type="ECO:0000313" key="3">
    <source>
        <dbReference type="Proteomes" id="UP000185753"/>
    </source>
</evidence>
<dbReference type="PROSITE" id="PS51257">
    <property type="entry name" value="PROKAR_LIPOPROTEIN"/>
    <property type="match status" value="1"/>
</dbReference>
<evidence type="ECO:0000313" key="2">
    <source>
        <dbReference type="EMBL" id="OBX29524.1"/>
    </source>
</evidence>
<dbReference type="EMBL" id="LZDS01000006">
    <property type="protein sequence ID" value="OBX29524.1"/>
    <property type="molecule type" value="Genomic_DNA"/>
</dbReference>